<dbReference type="PROSITE" id="PS52050">
    <property type="entry name" value="WYL"/>
    <property type="match status" value="1"/>
</dbReference>
<feature type="domain" description="WYL" evidence="1">
    <location>
        <begin position="150"/>
        <end position="219"/>
    </location>
</feature>
<protein>
    <submittedName>
        <fullName evidence="3">WYL domain-containing transcriptional regulator</fullName>
    </submittedName>
</protein>
<reference evidence="3 4" key="1">
    <citation type="submission" date="2024-07" db="EMBL/GenBank/DDBJ databases">
        <title>Novosphingobium kalidii RD2P27.</title>
        <authorList>
            <person name="Sun J.-Q."/>
        </authorList>
    </citation>
    <scope>NUCLEOTIDE SEQUENCE [LARGE SCALE GENOMIC DNA]</scope>
    <source>
        <strain evidence="3 4">RD2P27</strain>
    </source>
</reference>
<dbReference type="RefSeq" id="WP_353983989.1">
    <property type="nucleotide sequence ID" value="NZ_JBEWLY010000013.1"/>
</dbReference>
<dbReference type="Proteomes" id="UP001548713">
    <property type="component" value="Unassembled WGS sequence"/>
</dbReference>
<proteinExistence type="predicted"/>
<dbReference type="InterPro" id="IPR051534">
    <property type="entry name" value="CBASS_pafABC_assoc_protein"/>
</dbReference>
<evidence type="ECO:0000259" key="1">
    <source>
        <dbReference type="Pfam" id="PF13280"/>
    </source>
</evidence>
<dbReference type="Pfam" id="PF25583">
    <property type="entry name" value="WCX"/>
    <property type="match status" value="1"/>
</dbReference>
<evidence type="ECO:0000313" key="4">
    <source>
        <dbReference type="Proteomes" id="UP001548713"/>
    </source>
</evidence>
<dbReference type="InterPro" id="IPR026881">
    <property type="entry name" value="WYL_dom"/>
</dbReference>
<dbReference type="Pfam" id="PF13280">
    <property type="entry name" value="WYL"/>
    <property type="match status" value="1"/>
</dbReference>
<dbReference type="EMBL" id="JBEWLY010000013">
    <property type="protein sequence ID" value="MET1755537.1"/>
    <property type="molecule type" value="Genomic_DNA"/>
</dbReference>
<name>A0ABV2D0Z3_9SPHN</name>
<evidence type="ECO:0000259" key="2">
    <source>
        <dbReference type="Pfam" id="PF25583"/>
    </source>
</evidence>
<gene>
    <name evidence="3" type="ORF">ABVV53_08700</name>
</gene>
<comment type="caution">
    <text evidence="3">The sequence shown here is derived from an EMBL/GenBank/DDBJ whole genome shotgun (WGS) entry which is preliminary data.</text>
</comment>
<evidence type="ECO:0000313" key="3">
    <source>
        <dbReference type="EMBL" id="MET1755537.1"/>
    </source>
</evidence>
<feature type="domain" description="WCX" evidence="2">
    <location>
        <begin position="247"/>
        <end position="322"/>
    </location>
</feature>
<dbReference type="PANTHER" id="PTHR34580">
    <property type="match status" value="1"/>
</dbReference>
<organism evidence="3 4">
    <name type="scientific">Novosphingobium kalidii</name>
    <dbReference type="NCBI Taxonomy" id="3230299"/>
    <lineage>
        <taxon>Bacteria</taxon>
        <taxon>Pseudomonadati</taxon>
        <taxon>Pseudomonadota</taxon>
        <taxon>Alphaproteobacteria</taxon>
        <taxon>Sphingomonadales</taxon>
        <taxon>Sphingomonadaceae</taxon>
        <taxon>Novosphingobium</taxon>
    </lineage>
</organism>
<accession>A0ABV2D0Z3</accession>
<dbReference type="PANTHER" id="PTHR34580:SF1">
    <property type="entry name" value="PROTEIN PAFC"/>
    <property type="match status" value="1"/>
</dbReference>
<keyword evidence="4" id="KW-1185">Reference proteome</keyword>
<dbReference type="InterPro" id="IPR057727">
    <property type="entry name" value="WCX_dom"/>
</dbReference>
<sequence length="329" mass="37321">MTQRMAKLDRILMLVSELTRTSEGLTLDEMAERVDVSRRTVERMRDIILLHFDLEEVQDERQKRFLIRDSLRRVYTRPTAAEVAALQAEVDGHRAAGRMVRAEPLGVLLSKVRGALDDREKRRLDPDLDALARLQRTLPQAGPDAPVAPETLVAIQTAIMAGQCVEFEYLPVGQTQPGWRRVIPYGLVHGALSYLICNIAKDEGKPFYYRLDRMTDVRVSDLMGSPPHDWDLDTWLEPNFGVYQEAPQEVRLRVKPHAVERARGWRFHASQVIEQSEDGGLVVRFRAGGMQELVDHLFSWAGMLVIDEPPALQAMMAERLASAQSMISD</sequence>